<organism evidence="2 3">
    <name type="scientific">Pythium insidiosum</name>
    <name type="common">Pythiosis disease agent</name>
    <dbReference type="NCBI Taxonomy" id="114742"/>
    <lineage>
        <taxon>Eukaryota</taxon>
        <taxon>Sar</taxon>
        <taxon>Stramenopiles</taxon>
        <taxon>Oomycota</taxon>
        <taxon>Peronosporomycetes</taxon>
        <taxon>Pythiales</taxon>
        <taxon>Pythiaceae</taxon>
        <taxon>Pythium</taxon>
    </lineage>
</organism>
<dbReference type="Pfam" id="PF21056">
    <property type="entry name" value="ZSWIM1-3_RNaseH-like"/>
    <property type="match status" value="1"/>
</dbReference>
<feature type="domain" description="ZSWIM1/3 RNaseH-like" evidence="1">
    <location>
        <begin position="4"/>
        <end position="73"/>
    </location>
</feature>
<dbReference type="InterPro" id="IPR052579">
    <property type="entry name" value="Zinc_finger_SWIM"/>
</dbReference>
<sequence length="176" mass="20246">MILSSYNYQLCTLMLMNEYGEGLPIQQSLLETNGDWHMDRVLQHFKRVNPDVESRLKFIVVDKHLNEIRVLQAKPELGKIATQDHMAIDNLLHAMGYAQDGETYDTNMAALKDLCDRLNFGNFYEYDEEMSNVLLVSAHFVAKQIEAEYALANEKAEIYVYEKKDDEVVVVDGDTC</sequence>
<name>A0AAD5LTB5_PYTIN</name>
<dbReference type="PANTHER" id="PTHR31569:SF4">
    <property type="entry name" value="SWIM-TYPE DOMAIN-CONTAINING PROTEIN"/>
    <property type="match status" value="1"/>
</dbReference>
<dbReference type="PANTHER" id="PTHR31569">
    <property type="entry name" value="SWIM-TYPE DOMAIN-CONTAINING PROTEIN"/>
    <property type="match status" value="1"/>
</dbReference>
<dbReference type="InterPro" id="IPR048324">
    <property type="entry name" value="ZSWIM1-3_RNaseH-like"/>
</dbReference>
<protein>
    <recommendedName>
        <fullName evidence="1">ZSWIM1/3 RNaseH-like domain-containing protein</fullName>
    </recommendedName>
</protein>
<evidence type="ECO:0000313" key="2">
    <source>
        <dbReference type="EMBL" id="KAJ0391788.1"/>
    </source>
</evidence>
<dbReference type="AlphaFoldDB" id="A0AAD5LTB5"/>
<evidence type="ECO:0000259" key="1">
    <source>
        <dbReference type="Pfam" id="PF21056"/>
    </source>
</evidence>
<evidence type="ECO:0000313" key="3">
    <source>
        <dbReference type="Proteomes" id="UP001209570"/>
    </source>
</evidence>
<comment type="caution">
    <text evidence="2">The sequence shown here is derived from an EMBL/GenBank/DDBJ whole genome shotgun (WGS) entry which is preliminary data.</text>
</comment>
<reference evidence="2" key="1">
    <citation type="submission" date="2021-12" db="EMBL/GenBank/DDBJ databases">
        <title>Prjna785345.</title>
        <authorList>
            <person name="Rujirawat T."/>
            <person name="Krajaejun T."/>
        </authorList>
    </citation>
    <scope>NUCLEOTIDE SEQUENCE</scope>
    <source>
        <strain evidence="2">Pi057C3</strain>
    </source>
</reference>
<accession>A0AAD5LTB5</accession>
<gene>
    <name evidence="2" type="ORF">P43SY_010734</name>
</gene>
<dbReference type="Proteomes" id="UP001209570">
    <property type="component" value="Unassembled WGS sequence"/>
</dbReference>
<keyword evidence="3" id="KW-1185">Reference proteome</keyword>
<dbReference type="EMBL" id="JAKCXM010000838">
    <property type="protein sequence ID" value="KAJ0391788.1"/>
    <property type="molecule type" value="Genomic_DNA"/>
</dbReference>
<proteinExistence type="predicted"/>